<dbReference type="AlphaFoldDB" id="A0A918MLR5"/>
<accession>A0A918MLR5</accession>
<gene>
    <name evidence="2" type="ORF">GCM10007383_20370</name>
</gene>
<comment type="caution">
    <text evidence="2">The sequence shown here is derived from an EMBL/GenBank/DDBJ whole genome shotgun (WGS) entry which is preliminary data.</text>
</comment>
<organism evidence="2 3">
    <name type="scientific">Arenibacter certesii</name>
    <dbReference type="NCBI Taxonomy" id="228955"/>
    <lineage>
        <taxon>Bacteria</taxon>
        <taxon>Pseudomonadati</taxon>
        <taxon>Bacteroidota</taxon>
        <taxon>Flavobacteriia</taxon>
        <taxon>Flavobacteriales</taxon>
        <taxon>Flavobacteriaceae</taxon>
        <taxon>Arenibacter</taxon>
    </lineage>
</organism>
<proteinExistence type="predicted"/>
<reference evidence="2" key="2">
    <citation type="submission" date="2020-09" db="EMBL/GenBank/DDBJ databases">
        <authorList>
            <person name="Sun Q."/>
            <person name="Kim S."/>
        </authorList>
    </citation>
    <scope>NUCLEOTIDE SEQUENCE</scope>
    <source>
        <strain evidence="2">KCTC 12113</strain>
    </source>
</reference>
<feature type="region of interest" description="Disordered" evidence="1">
    <location>
        <begin position="32"/>
        <end position="54"/>
    </location>
</feature>
<sequence>MSPGAEFSLDNKAISYEKALNFLKENKQLSIKVEENNGEKPQVKLSTKPIKHEN</sequence>
<dbReference type="Proteomes" id="UP000634668">
    <property type="component" value="Unassembled WGS sequence"/>
</dbReference>
<evidence type="ECO:0000313" key="3">
    <source>
        <dbReference type="Proteomes" id="UP000634668"/>
    </source>
</evidence>
<dbReference type="EMBL" id="BMWP01000012">
    <property type="protein sequence ID" value="GGW35298.1"/>
    <property type="molecule type" value="Genomic_DNA"/>
</dbReference>
<evidence type="ECO:0000256" key="1">
    <source>
        <dbReference type="SAM" id="MobiDB-lite"/>
    </source>
</evidence>
<protein>
    <submittedName>
        <fullName evidence="2">Uncharacterized protein</fullName>
    </submittedName>
</protein>
<reference evidence="2" key="1">
    <citation type="journal article" date="2014" name="Int. J. Syst. Evol. Microbiol.">
        <title>Complete genome sequence of Corynebacterium casei LMG S-19264T (=DSM 44701T), isolated from a smear-ripened cheese.</title>
        <authorList>
            <consortium name="US DOE Joint Genome Institute (JGI-PGF)"/>
            <person name="Walter F."/>
            <person name="Albersmeier A."/>
            <person name="Kalinowski J."/>
            <person name="Ruckert C."/>
        </authorList>
    </citation>
    <scope>NUCLEOTIDE SEQUENCE</scope>
    <source>
        <strain evidence="2">KCTC 12113</strain>
    </source>
</reference>
<name>A0A918MLR5_9FLAO</name>
<evidence type="ECO:0000313" key="2">
    <source>
        <dbReference type="EMBL" id="GGW35298.1"/>
    </source>
</evidence>
<feature type="compositionally biased region" description="Basic and acidic residues" evidence="1">
    <location>
        <begin position="32"/>
        <end position="42"/>
    </location>
</feature>
<keyword evidence="3" id="KW-1185">Reference proteome</keyword>